<dbReference type="InterPro" id="IPR009100">
    <property type="entry name" value="AcylCoA_DH/oxidase_NM_dom_sf"/>
</dbReference>
<evidence type="ECO:0000313" key="9">
    <source>
        <dbReference type="Proteomes" id="UP001500888"/>
    </source>
</evidence>
<dbReference type="Pfam" id="PF02771">
    <property type="entry name" value="Acyl-CoA_dh_N"/>
    <property type="match status" value="1"/>
</dbReference>
<keyword evidence="9" id="KW-1185">Reference proteome</keyword>
<proteinExistence type="inferred from homology"/>
<comment type="caution">
    <text evidence="8">The sequence shown here is derived from an EMBL/GenBank/DDBJ whole genome shotgun (WGS) entry which is preliminary data.</text>
</comment>
<keyword evidence="4" id="KW-0274">FAD</keyword>
<dbReference type="Gene3D" id="1.10.540.10">
    <property type="entry name" value="Acyl-CoA dehydrogenase/oxidase, N-terminal domain"/>
    <property type="match status" value="1"/>
</dbReference>
<dbReference type="SUPFAM" id="SSF47203">
    <property type="entry name" value="Acyl-CoA dehydrogenase C-terminal domain-like"/>
    <property type="match status" value="1"/>
</dbReference>
<evidence type="ECO:0000259" key="7">
    <source>
        <dbReference type="Pfam" id="PF02771"/>
    </source>
</evidence>
<reference evidence="9" key="1">
    <citation type="journal article" date="2019" name="Int. J. Syst. Evol. Microbiol.">
        <title>The Global Catalogue of Microorganisms (GCM) 10K type strain sequencing project: providing services to taxonomists for standard genome sequencing and annotation.</title>
        <authorList>
            <consortium name="The Broad Institute Genomics Platform"/>
            <consortium name="The Broad Institute Genome Sequencing Center for Infectious Disease"/>
            <person name="Wu L."/>
            <person name="Ma J."/>
        </authorList>
    </citation>
    <scope>NUCLEOTIDE SEQUENCE [LARGE SCALE GENOMIC DNA]</scope>
    <source>
        <strain evidence="9">JCM 16908</strain>
    </source>
</reference>
<evidence type="ECO:0000256" key="2">
    <source>
        <dbReference type="ARBA" id="ARBA00009347"/>
    </source>
</evidence>
<gene>
    <name evidence="8" type="ORF">GCM10022226_54830</name>
</gene>
<keyword evidence="5" id="KW-0560">Oxidoreductase</keyword>
<dbReference type="InterPro" id="IPR013786">
    <property type="entry name" value="AcylCoA_DH/ox_N"/>
</dbReference>
<dbReference type="RefSeq" id="WP_344946165.1">
    <property type="nucleotide sequence ID" value="NZ_BAAAZR010000020.1"/>
</dbReference>
<dbReference type="InterPro" id="IPR037069">
    <property type="entry name" value="AcylCoA_DH/ox_N_sf"/>
</dbReference>
<evidence type="ECO:0000313" key="8">
    <source>
        <dbReference type="EMBL" id="GAA3826991.1"/>
    </source>
</evidence>
<dbReference type="Pfam" id="PF00441">
    <property type="entry name" value="Acyl-CoA_dh_1"/>
    <property type="match status" value="1"/>
</dbReference>
<dbReference type="Gene3D" id="2.40.110.10">
    <property type="entry name" value="Butyryl-CoA Dehydrogenase, subunit A, domain 2"/>
    <property type="match status" value="1"/>
</dbReference>
<comment type="similarity">
    <text evidence="2">Belongs to the acyl-CoA dehydrogenase family.</text>
</comment>
<evidence type="ECO:0000256" key="5">
    <source>
        <dbReference type="ARBA" id="ARBA00023002"/>
    </source>
</evidence>
<feature type="domain" description="Acyl-CoA dehydrogenase/oxidase C-terminal" evidence="6">
    <location>
        <begin position="228"/>
        <end position="370"/>
    </location>
</feature>
<evidence type="ECO:0000256" key="1">
    <source>
        <dbReference type="ARBA" id="ARBA00001974"/>
    </source>
</evidence>
<feature type="domain" description="Acyl-CoA dehydrogenase/oxidase N-terminal" evidence="7">
    <location>
        <begin position="6"/>
        <end position="119"/>
    </location>
</feature>
<dbReference type="Gene3D" id="1.20.140.10">
    <property type="entry name" value="Butyryl-CoA Dehydrogenase, subunit A, domain 3"/>
    <property type="match status" value="1"/>
</dbReference>
<evidence type="ECO:0000259" key="6">
    <source>
        <dbReference type="Pfam" id="PF00441"/>
    </source>
</evidence>
<dbReference type="InterPro" id="IPR046373">
    <property type="entry name" value="Acyl-CoA_Oxase/DH_mid-dom_sf"/>
</dbReference>
<protein>
    <submittedName>
        <fullName evidence="8">Acyl-CoA dehydrogenase family protein</fullName>
    </submittedName>
</protein>
<sequence length="400" mass="42411">MDFAYTDDQHELMRLARRILTDRVTHESLTEVESRGAERFDRALWSTLAEAGLLGIALPAGLGGGGYGTLEQCLVLEQAGRVLAPVPLHATAVLGAWPIATFGTPEQRETWVRPAVQGERVLTAALAGPVGAPEVSARRTGDGWRLGGVRTGVPAATVADLILVPAGERLFLVPAGTKGMTITPQRTTARETTGLLHLDLTLPYDAVLGDPGDDPADLVSRSRDMATLGLCALQLGVTSRALEAAAEYTSKRHQFNRPIGSFQAVGHRLADCHIDVEAIRLTMWQAAWLLSEEARAEAEAQGRVEGQKRQAAEAVATAKFWAADGGHRVAHAIVHVHGGMGIAEEYFVHRYFLHAKQIEFGLGGATEQALRLGAMLASGSADATPATTATTGISSAATEV</sequence>
<dbReference type="Proteomes" id="UP001500888">
    <property type="component" value="Unassembled WGS sequence"/>
</dbReference>
<organism evidence="8 9">
    <name type="scientific">Sphaerisporangium flaviroseum</name>
    <dbReference type="NCBI Taxonomy" id="509199"/>
    <lineage>
        <taxon>Bacteria</taxon>
        <taxon>Bacillati</taxon>
        <taxon>Actinomycetota</taxon>
        <taxon>Actinomycetes</taxon>
        <taxon>Streptosporangiales</taxon>
        <taxon>Streptosporangiaceae</taxon>
        <taxon>Sphaerisporangium</taxon>
    </lineage>
</organism>
<dbReference type="InterPro" id="IPR009075">
    <property type="entry name" value="AcylCo_DH/oxidase_C"/>
</dbReference>
<evidence type="ECO:0000256" key="3">
    <source>
        <dbReference type="ARBA" id="ARBA00022630"/>
    </source>
</evidence>
<name>A0ABP7ITW2_9ACTN</name>
<dbReference type="EMBL" id="BAAAZR010000020">
    <property type="protein sequence ID" value="GAA3826991.1"/>
    <property type="molecule type" value="Genomic_DNA"/>
</dbReference>
<dbReference type="PANTHER" id="PTHR43884">
    <property type="entry name" value="ACYL-COA DEHYDROGENASE"/>
    <property type="match status" value="1"/>
</dbReference>
<evidence type="ECO:0000256" key="4">
    <source>
        <dbReference type="ARBA" id="ARBA00022827"/>
    </source>
</evidence>
<dbReference type="CDD" id="cd00567">
    <property type="entry name" value="ACAD"/>
    <property type="match status" value="1"/>
</dbReference>
<dbReference type="InterPro" id="IPR036250">
    <property type="entry name" value="AcylCo_DH-like_C"/>
</dbReference>
<keyword evidence="3" id="KW-0285">Flavoprotein</keyword>
<dbReference type="PANTHER" id="PTHR43884:SF20">
    <property type="entry name" value="ACYL-COA DEHYDROGENASE FADE28"/>
    <property type="match status" value="1"/>
</dbReference>
<comment type="cofactor">
    <cofactor evidence="1">
        <name>FAD</name>
        <dbReference type="ChEBI" id="CHEBI:57692"/>
    </cofactor>
</comment>
<accession>A0ABP7ITW2</accession>
<dbReference type="SUPFAM" id="SSF56645">
    <property type="entry name" value="Acyl-CoA dehydrogenase NM domain-like"/>
    <property type="match status" value="1"/>
</dbReference>